<dbReference type="EMBL" id="CBTK010000047">
    <property type="protein sequence ID" value="CDH43967.1"/>
    <property type="molecule type" value="Genomic_DNA"/>
</dbReference>
<protein>
    <submittedName>
        <fullName evidence="2">Uncharacterized protein</fullName>
    </submittedName>
</protein>
<gene>
    <name evidence="2" type="ORF">BN874_1400026</name>
</gene>
<evidence type="ECO:0000313" key="2">
    <source>
        <dbReference type="EMBL" id="CDH43967.1"/>
    </source>
</evidence>
<keyword evidence="3" id="KW-1185">Reference proteome</keyword>
<proteinExistence type="predicted"/>
<keyword evidence="1" id="KW-1133">Transmembrane helix</keyword>
<dbReference type="AlphaFoldDB" id="A0A7U7G927"/>
<evidence type="ECO:0000313" key="3">
    <source>
        <dbReference type="Proteomes" id="UP000019184"/>
    </source>
</evidence>
<keyword evidence="1" id="KW-0812">Transmembrane</keyword>
<sequence>MRRSLLSLLRVIVLLPSYTLVLVVRLLKWLIAPLALLLQLLIGVPLVLLRIRQPLRPRFVPIQETDLPDAAWIELTSTAEALAADGFVHYGDFRCDGLIQNAVLWLRLLGQPEQGIGAVAAHIEYVANARPAQNYVEFATEFSDGRVLSTNNLNLPYSLPAPDYLARLQLKDVWEPRALYVLHRDLIAALARPVSLAKVERAACDPAVLLADSYAREIEALIVQGWLRLDPNTGAARLSVEGAIAGVWRQAWPLASLHLRAADRYARRLLAEHDLDVEAFTGAAPDILVARQSLPAQTLIGTVRAGYEHVRLLAQHIDPQAALESVVVELDRDAAGMAQMLEFRYTFLGYADHSRRRIRRVRGFDIMLDLEAATLAVTAMERQFEQASDEAVWAELTVDSPLAPLRLGPWLHDLDRVLPTALTALDQHAGAGRHALESASLYCDEDGAPRWQVVAWTETDQPLTVTLDARSGVVLDG</sequence>
<dbReference type="OrthoDB" id="9820327at2"/>
<organism evidence="2 3">
    <name type="scientific">Candidatus Contendobacter odensis Run_B_J11</name>
    <dbReference type="NCBI Taxonomy" id="1400861"/>
    <lineage>
        <taxon>Bacteria</taxon>
        <taxon>Pseudomonadati</taxon>
        <taxon>Pseudomonadota</taxon>
        <taxon>Gammaproteobacteria</taxon>
        <taxon>Candidatus Competibacteraceae</taxon>
        <taxon>Candidatus Contendibacter</taxon>
    </lineage>
</organism>
<name>A0A7U7G927_9GAMM</name>
<keyword evidence="1" id="KW-0472">Membrane</keyword>
<dbReference type="Proteomes" id="UP000019184">
    <property type="component" value="Unassembled WGS sequence"/>
</dbReference>
<accession>A0A7U7G927</accession>
<feature type="transmembrane region" description="Helical" evidence="1">
    <location>
        <begin position="29"/>
        <end position="49"/>
    </location>
</feature>
<comment type="caution">
    <text evidence="2">The sequence shown here is derived from an EMBL/GenBank/DDBJ whole genome shotgun (WGS) entry which is preliminary data.</text>
</comment>
<dbReference type="RefSeq" id="WP_034431066.1">
    <property type="nucleotide sequence ID" value="NZ_CBTK010000047.1"/>
</dbReference>
<reference evidence="2 3" key="1">
    <citation type="journal article" date="2014" name="ISME J.">
        <title>Candidatus Competibacter-lineage genomes retrieved from metagenomes reveal functional metabolic diversity.</title>
        <authorList>
            <person name="McIlroy S.J."/>
            <person name="Albertsen M."/>
            <person name="Andresen E.K."/>
            <person name="Saunders A.M."/>
            <person name="Kristiansen R."/>
            <person name="Stokholm-Bjerregaard M."/>
            <person name="Nielsen K.L."/>
            <person name="Nielsen P.H."/>
        </authorList>
    </citation>
    <scope>NUCLEOTIDE SEQUENCE [LARGE SCALE GENOMIC DNA]</scope>
    <source>
        <strain evidence="2 3">Run_B_J11</strain>
    </source>
</reference>
<evidence type="ECO:0000256" key="1">
    <source>
        <dbReference type="SAM" id="Phobius"/>
    </source>
</evidence>